<evidence type="ECO:0000313" key="1">
    <source>
        <dbReference type="EMBL" id="KII74224.1"/>
    </source>
</evidence>
<dbReference type="SUPFAM" id="SSF56672">
    <property type="entry name" value="DNA/RNA polymerases"/>
    <property type="match status" value="1"/>
</dbReference>
<name>A0A0C2J8V2_THEKT</name>
<accession>A0A0C2J8V2</accession>
<keyword evidence="2" id="KW-1185">Reference proteome</keyword>
<dbReference type="OrthoDB" id="1909920at2759"/>
<proteinExistence type="predicted"/>
<comment type="caution">
    <text evidence="1">The sequence shown here is derived from an EMBL/GenBank/DDBJ whole genome shotgun (WGS) entry which is preliminary data.</text>
</comment>
<dbReference type="InterPro" id="IPR043128">
    <property type="entry name" value="Rev_trsase/Diguanyl_cyclase"/>
</dbReference>
<protein>
    <submittedName>
        <fullName evidence="1">Uncharacterized protein</fullName>
    </submittedName>
</protein>
<organism evidence="1 2">
    <name type="scientific">Thelohanellus kitauei</name>
    <name type="common">Myxosporean</name>
    <dbReference type="NCBI Taxonomy" id="669202"/>
    <lineage>
        <taxon>Eukaryota</taxon>
        <taxon>Metazoa</taxon>
        <taxon>Cnidaria</taxon>
        <taxon>Myxozoa</taxon>
        <taxon>Myxosporea</taxon>
        <taxon>Bivalvulida</taxon>
        <taxon>Platysporina</taxon>
        <taxon>Myxobolidae</taxon>
        <taxon>Thelohanellus</taxon>
    </lineage>
</organism>
<evidence type="ECO:0000313" key="2">
    <source>
        <dbReference type="Proteomes" id="UP000031668"/>
    </source>
</evidence>
<gene>
    <name evidence="1" type="ORF">RF11_12648</name>
</gene>
<dbReference type="InterPro" id="IPR043502">
    <property type="entry name" value="DNA/RNA_pol_sf"/>
</dbReference>
<sequence length="268" mass="31132">MFRQDPQSILMVSPPTKIGHFEPPDARVQKLRQVDSFLEFRILYDQTQVDAYPVPQIDQTIDAICGSKWFLTLHMSSRYLQVKEIKYFGFLLNEDGIVTHPVKTESVAQSPTQKSKKSFSPFWKISKNLYVNLHARIQYSILTRITKKFLKISNASYAPLIFLIIRTLKNSYSGYRASGYCIGVVFSQIGEFDETERVIQFASRPFSQTDRKYLFTKLESVQPSIKREHKATWQILSRTSGNFHLYEEECSMSTPAGGVEYRRRLDRN</sequence>
<dbReference type="EMBL" id="JWZT01000500">
    <property type="protein sequence ID" value="KII74224.1"/>
    <property type="molecule type" value="Genomic_DNA"/>
</dbReference>
<dbReference type="AlphaFoldDB" id="A0A0C2J8V2"/>
<dbReference type="Gene3D" id="3.30.70.270">
    <property type="match status" value="1"/>
</dbReference>
<reference evidence="1 2" key="1">
    <citation type="journal article" date="2014" name="Genome Biol. Evol.">
        <title>The genome of the myxosporean Thelohanellus kitauei shows adaptations to nutrient acquisition within its fish host.</title>
        <authorList>
            <person name="Yang Y."/>
            <person name="Xiong J."/>
            <person name="Zhou Z."/>
            <person name="Huo F."/>
            <person name="Miao W."/>
            <person name="Ran C."/>
            <person name="Liu Y."/>
            <person name="Zhang J."/>
            <person name="Feng J."/>
            <person name="Wang M."/>
            <person name="Wang M."/>
            <person name="Wang L."/>
            <person name="Yao B."/>
        </authorList>
    </citation>
    <scope>NUCLEOTIDE SEQUENCE [LARGE SCALE GENOMIC DNA]</scope>
    <source>
        <strain evidence="1">Wuqing</strain>
    </source>
</reference>
<dbReference type="Proteomes" id="UP000031668">
    <property type="component" value="Unassembled WGS sequence"/>
</dbReference>